<dbReference type="PANTHER" id="PTHR34203:SF15">
    <property type="entry name" value="SLL1173 PROTEIN"/>
    <property type="match status" value="1"/>
</dbReference>
<keyword evidence="3" id="KW-1185">Reference proteome</keyword>
<dbReference type="GO" id="GO:0032259">
    <property type="term" value="P:methylation"/>
    <property type="evidence" value="ECO:0007669"/>
    <property type="project" value="UniProtKB-KW"/>
</dbReference>
<dbReference type="InterPro" id="IPR052514">
    <property type="entry name" value="SAM-dependent_MTase"/>
</dbReference>
<evidence type="ECO:0000313" key="3">
    <source>
        <dbReference type="Proteomes" id="UP000030185"/>
    </source>
</evidence>
<dbReference type="Proteomes" id="UP000030185">
    <property type="component" value="Unassembled WGS sequence"/>
</dbReference>
<dbReference type="EMBL" id="BBLT01000004">
    <property type="protein sequence ID" value="GAL85214.1"/>
    <property type="molecule type" value="Genomic_DNA"/>
</dbReference>
<dbReference type="AlphaFoldDB" id="A0A098LFF8"/>
<comment type="caution">
    <text evidence="2">The sequence shown here is derived from an EMBL/GenBank/DDBJ whole genome shotgun (WGS) entry which is preliminary data.</text>
</comment>
<feature type="domain" description="Methyltransferase FkbM" evidence="1">
    <location>
        <begin position="59"/>
        <end position="221"/>
    </location>
</feature>
<protein>
    <submittedName>
        <fullName evidence="2">FkbM family methyltransferase</fullName>
    </submittedName>
</protein>
<organism evidence="2 3">
    <name type="scientific">Sporocytophaga myxococcoides</name>
    <dbReference type="NCBI Taxonomy" id="153721"/>
    <lineage>
        <taxon>Bacteria</taxon>
        <taxon>Pseudomonadati</taxon>
        <taxon>Bacteroidota</taxon>
        <taxon>Cytophagia</taxon>
        <taxon>Cytophagales</taxon>
        <taxon>Cytophagaceae</taxon>
        <taxon>Sporocytophaga</taxon>
    </lineage>
</organism>
<evidence type="ECO:0000313" key="2">
    <source>
        <dbReference type="EMBL" id="GAL85214.1"/>
    </source>
</evidence>
<keyword evidence="2" id="KW-0808">Transferase</keyword>
<dbReference type="Gene3D" id="3.40.50.150">
    <property type="entry name" value="Vaccinia Virus protein VP39"/>
    <property type="match status" value="1"/>
</dbReference>
<sequence length="249" mass="28425">MKGGLMKRIIKAYLQKLLGFRFYLHLFSLYKIYSLRIDKGEKDFLHFIKLIPKDGIILDIGANIGLMTVTLAKKFPKSTVYSFEPIPYNLITLNQNIELFKLDNVKVFPMALGNEDSEIDMVMPVVDSVKMQGLCHVIHDAIPKSSIGETFSVPLRKLDSIKHLKNASQDIVAIKLDVEHFEWAVLEGARKILNKHKPVIYCELGENENRTKSMEVLCGLGYKAKIVEGNNLIDFDQEVHKATNFIFMH</sequence>
<gene>
    <name evidence="2" type="ORF">MYP_2443</name>
</gene>
<dbReference type="InterPro" id="IPR006342">
    <property type="entry name" value="FkbM_mtfrase"/>
</dbReference>
<dbReference type="PANTHER" id="PTHR34203">
    <property type="entry name" value="METHYLTRANSFERASE, FKBM FAMILY PROTEIN"/>
    <property type="match status" value="1"/>
</dbReference>
<keyword evidence="2" id="KW-0489">Methyltransferase</keyword>
<dbReference type="InterPro" id="IPR029063">
    <property type="entry name" value="SAM-dependent_MTases_sf"/>
</dbReference>
<dbReference type="eggNOG" id="COG4122">
    <property type="taxonomic scope" value="Bacteria"/>
</dbReference>
<dbReference type="SUPFAM" id="SSF53335">
    <property type="entry name" value="S-adenosyl-L-methionine-dependent methyltransferases"/>
    <property type="match status" value="1"/>
</dbReference>
<accession>A0A098LFF8</accession>
<dbReference type="NCBIfam" id="TIGR01444">
    <property type="entry name" value="fkbM_fam"/>
    <property type="match status" value="1"/>
</dbReference>
<dbReference type="STRING" id="153721.MYP_2443"/>
<evidence type="ECO:0000259" key="1">
    <source>
        <dbReference type="Pfam" id="PF05050"/>
    </source>
</evidence>
<dbReference type="GO" id="GO:0008168">
    <property type="term" value="F:methyltransferase activity"/>
    <property type="evidence" value="ECO:0007669"/>
    <property type="project" value="UniProtKB-KW"/>
</dbReference>
<dbReference type="Pfam" id="PF05050">
    <property type="entry name" value="Methyltransf_21"/>
    <property type="match status" value="1"/>
</dbReference>
<name>A0A098LFF8_9BACT</name>
<proteinExistence type="predicted"/>
<reference evidence="2 3" key="1">
    <citation type="submission" date="2014-09" db="EMBL/GenBank/DDBJ databases">
        <title>Sporocytophaga myxococcoides PG-01 genome sequencing.</title>
        <authorList>
            <person name="Liu L."/>
            <person name="Gao P.J."/>
            <person name="Chen G.J."/>
            <person name="Wang L.S."/>
        </authorList>
    </citation>
    <scope>NUCLEOTIDE SEQUENCE [LARGE SCALE GENOMIC DNA]</scope>
    <source>
        <strain evidence="2 3">PG-01</strain>
    </source>
</reference>